<dbReference type="InterPro" id="IPR047153">
    <property type="entry name" value="TRIM45/56/19-like"/>
</dbReference>
<dbReference type="InterPro" id="IPR011042">
    <property type="entry name" value="6-blade_b-propeller_TolB-like"/>
</dbReference>
<dbReference type="Gene3D" id="3.30.160.60">
    <property type="entry name" value="Classic Zinc Finger"/>
    <property type="match status" value="1"/>
</dbReference>
<name>A0A6J8BYQ2_MYTCO</name>
<dbReference type="GO" id="GO:0006513">
    <property type="term" value="P:protein monoubiquitination"/>
    <property type="evidence" value="ECO:0007669"/>
    <property type="project" value="TreeGrafter"/>
</dbReference>
<dbReference type="GO" id="GO:0008270">
    <property type="term" value="F:zinc ion binding"/>
    <property type="evidence" value="ECO:0007669"/>
    <property type="project" value="UniProtKB-KW"/>
</dbReference>
<protein>
    <recommendedName>
        <fullName evidence="3">B box-type domain-containing protein</fullName>
    </recommendedName>
</protein>
<proteinExistence type="predicted"/>
<dbReference type="PANTHER" id="PTHR25462">
    <property type="entry name" value="BONUS, ISOFORM C-RELATED"/>
    <property type="match status" value="1"/>
</dbReference>
<dbReference type="Gene3D" id="2.120.10.30">
    <property type="entry name" value="TolB, C-terminal domain"/>
    <property type="match status" value="1"/>
</dbReference>
<keyword evidence="1" id="KW-0862">Zinc</keyword>
<evidence type="ECO:0000259" key="3">
    <source>
        <dbReference type="PROSITE" id="PS50119"/>
    </source>
</evidence>
<sequence>MAQQIVDCQFCDSSRNRRGARWKCLNCDLILCENCKTGKHSRIKNSNQHRIIDMQTPEETIHIDWIREVDLQKIVCIGHANRKCYHFCKDCKKPICTSCILENHDHNLVELEIIYKDQQQRLNNIRREIDKDLQTLPGIIAKISQEEEEISRNCDEVRQKIEQRESEIKEQATHDAKRLLKDLEEFRKTENTVISLKQQKVREYEESLKHQKNNIQETLNSQKAISILTTIGQIDKKIALEYTVNGPKQKFIFKTPSSHCIDFGTLIRLPELYINRAYQIEDINVSGLQGKHGNNTIMVFRKNKLGEYFLGNVSFSDSKCIISNEKQISDYVFDFTITKDGIPKKVRGIHACDSGNILVGFSGFHDGEQGGLLVLNEEKTHIKAFELDKNNEKIFSFPDKITTNKNGDICVIDHRFYVGRVVALNEEGHVKWTYNAHDMETFNPCDIVTTSTGLVIITTDYHCNIVHILSENGDFLTKFGGDDVNISMVRCLNNDHEENLQIACNISDHVEIYVGKIL</sequence>
<feature type="domain" description="B box-type" evidence="3">
    <location>
        <begin position="71"/>
        <end position="111"/>
    </location>
</feature>
<evidence type="ECO:0000256" key="2">
    <source>
        <dbReference type="SAM" id="Coils"/>
    </source>
</evidence>
<dbReference type="InterPro" id="IPR000315">
    <property type="entry name" value="Znf_B-box"/>
</dbReference>
<dbReference type="AlphaFoldDB" id="A0A6J8BYQ2"/>
<keyword evidence="5" id="KW-1185">Reference proteome</keyword>
<reference evidence="4 5" key="1">
    <citation type="submission" date="2020-06" db="EMBL/GenBank/DDBJ databases">
        <authorList>
            <person name="Li R."/>
            <person name="Bekaert M."/>
        </authorList>
    </citation>
    <scope>NUCLEOTIDE SEQUENCE [LARGE SCALE GENOMIC DNA]</scope>
    <source>
        <strain evidence="5">wild</strain>
    </source>
</reference>
<organism evidence="4 5">
    <name type="scientific">Mytilus coruscus</name>
    <name type="common">Sea mussel</name>
    <dbReference type="NCBI Taxonomy" id="42192"/>
    <lineage>
        <taxon>Eukaryota</taxon>
        <taxon>Metazoa</taxon>
        <taxon>Spiralia</taxon>
        <taxon>Lophotrochozoa</taxon>
        <taxon>Mollusca</taxon>
        <taxon>Bivalvia</taxon>
        <taxon>Autobranchia</taxon>
        <taxon>Pteriomorphia</taxon>
        <taxon>Mytilida</taxon>
        <taxon>Mytiloidea</taxon>
        <taxon>Mytilidae</taxon>
        <taxon>Mytilinae</taxon>
        <taxon>Mytilus</taxon>
    </lineage>
</organism>
<evidence type="ECO:0000313" key="5">
    <source>
        <dbReference type="Proteomes" id="UP000507470"/>
    </source>
</evidence>
<evidence type="ECO:0000256" key="1">
    <source>
        <dbReference type="PROSITE-ProRule" id="PRU00024"/>
    </source>
</evidence>
<dbReference type="Proteomes" id="UP000507470">
    <property type="component" value="Unassembled WGS sequence"/>
</dbReference>
<gene>
    <name evidence="4" type="ORF">MCOR_24318</name>
</gene>
<dbReference type="SUPFAM" id="SSF63829">
    <property type="entry name" value="Calcium-dependent phosphotriesterase"/>
    <property type="match status" value="1"/>
</dbReference>
<dbReference type="PROSITE" id="PS50119">
    <property type="entry name" value="ZF_BBOX"/>
    <property type="match status" value="2"/>
</dbReference>
<dbReference type="CDD" id="cd19757">
    <property type="entry name" value="Bbox1"/>
    <property type="match status" value="1"/>
</dbReference>
<dbReference type="Gene3D" id="4.10.830.40">
    <property type="match status" value="1"/>
</dbReference>
<keyword evidence="1" id="KW-0479">Metal-binding</keyword>
<evidence type="ECO:0000313" key="4">
    <source>
        <dbReference type="EMBL" id="CAC5389103.1"/>
    </source>
</evidence>
<dbReference type="SUPFAM" id="SSF57845">
    <property type="entry name" value="B-box zinc-binding domain"/>
    <property type="match status" value="1"/>
</dbReference>
<accession>A0A6J8BYQ2</accession>
<dbReference type="OrthoDB" id="6100276at2759"/>
<dbReference type="EMBL" id="CACVKT020004322">
    <property type="protein sequence ID" value="CAC5389103.1"/>
    <property type="molecule type" value="Genomic_DNA"/>
</dbReference>
<feature type="coiled-coil region" evidence="2">
    <location>
        <begin position="101"/>
        <end position="221"/>
    </location>
</feature>
<dbReference type="GO" id="GO:0061630">
    <property type="term" value="F:ubiquitin protein ligase activity"/>
    <property type="evidence" value="ECO:0007669"/>
    <property type="project" value="TreeGrafter"/>
</dbReference>
<dbReference type="PANTHER" id="PTHR25462:SF229">
    <property type="entry name" value="TRANSCRIPTION INTERMEDIARY FACTOR 1-BETA"/>
    <property type="match status" value="1"/>
</dbReference>
<keyword evidence="2" id="KW-0175">Coiled coil</keyword>
<feature type="domain" description="B box-type" evidence="3">
    <location>
        <begin position="6"/>
        <end position="54"/>
    </location>
</feature>
<keyword evidence="1" id="KW-0863">Zinc-finger</keyword>